<protein>
    <recommendedName>
        <fullName evidence="3">histidine kinase</fullName>
        <ecNumber evidence="3">2.7.13.3</ecNumber>
    </recommendedName>
</protein>
<dbReference type="InterPro" id="IPR004358">
    <property type="entry name" value="Sig_transdc_His_kin-like_C"/>
</dbReference>
<name>A0ABY4GW35_9BACI</name>
<evidence type="ECO:0000256" key="3">
    <source>
        <dbReference type="ARBA" id="ARBA00012438"/>
    </source>
</evidence>
<dbReference type="Gene3D" id="3.30.565.10">
    <property type="entry name" value="Histidine kinase-like ATPase, C-terminal domain"/>
    <property type="match status" value="1"/>
</dbReference>
<dbReference type="EC" id="2.7.13.3" evidence="3"/>
<keyword evidence="7 14" id="KW-0812">Transmembrane</keyword>
<comment type="subcellular location">
    <subcellularLocation>
        <location evidence="2">Cell membrane</location>
        <topology evidence="2">Multi-pass membrane protein</topology>
    </subcellularLocation>
</comment>
<dbReference type="SUPFAM" id="SSF55785">
    <property type="entry name" value="PYP-like sensor domain (PAS domain)"/>
    <property type="match status" value="1"/>
</dbReference>
<evidence type="ECO:0000259" key="15">
    <source>
        <dbReference type="PROSITE" id="PS50109"/>
    </source>
</evidence>
<dbReference type="InterPro" id="IPR035965">
    <property type="entry name" value="PAS-like_dom_sf"/>
</dbReference>
<comment type="catalytic activity">
    <reaction evidence="1">
        <text>ATP + protein L-histidine = ADP + protein N-phospho-L-histidine.</text>
        <dbReference type="EC" id="2.7.13.3"/>
    </reaction>
</comment>
<dbReference type="SMART" id="SM00387">
    <property type="entry name" value="HATPase_c"/>
    <property type="match status" value="1"/>
</dbReference>
<dbReference type="Pfam" id="PF02518">
    <property type="entry name" value="HATPase_c"/>
    <property type="match status" value="1"/>
</dbReference>
<dbReference type="PRINTS" id="PR00344">
    <property type="entry name" value="BCTRLSENSOR"/>
</dbReference>
<keyword evidence="13 14" id="KW-0472">Membrane</keyword>
<dbReference type="Proteomes" id="UP000831880">
    <property type="component" value="Chromosome"/>
</dbReference>
<accession>A0ABY4GW35</accession>
<evidence type="ECO:0000256" key="10">
    <source>
        <dbReference type="ARBA" id="ARBA00022840"/>
    </source>
</evidence>
<dbReference type="InterPro" id="IPR029151">
    <property type="entry name" value="Sensor-like_sf"/>
</dbReference>
<dbReference type="PROSITE" id="PS50109">
    <property type="entry name" value="HIS_KIN"/>
    <property type="match status" value="1"/>
</dbReference>
<keyword evidence="4" id="KW-1003">Cell membrane</keyword>
<feature type="domain" description="Histidine kinase" evidence="15">
    <location>
        <begin position="423"/>
        <end position="529"/>
    </location>
</feature>
<gene>
    <name evidence="16" type="ORF">MUO14_18125</name>
</gene>
<dbReference type="InterPro" id="IPR039506">
    <property type="entry name" value="SPOB_a"/>
</dbReference>
<evidence type="ECO:0000256" key="7">
    <source>
        <dbReference type="ARBA" id="ARBA00022692"/>
    </source>
</evidence>
<evidence type="ECO:0000256" key="2">
    <source>
        <dbReference type="ARBA" id="ARBA00004651"/>
    </source>
</evidence>
<evidence type="ECO:0000256" key="11">
    <source>
        <dbReference type="ARBA" id="ARBA00022989"/>
    </source>
</evidence>
<dbReference type="InterPro" id="IPR005467">
    <property type="entry name" value="His_kinase_dom"/>
</dbReference>
<dbReference type="Pfam" id="PF17203">
    <property type="entry name" value="sCache_3_2"/>
    <property type="match status" value="1"/>
</dbReference>
<evidence type="ECO:0000256" key="1">
    <source>
        <dbReference type="ARBA" id="ARBA00000085"/>
    </source>
</evidence>
<evidence type="ECO:0000313" key="16">
    <source>
        <dbReference type="EMBL" id="UOQ92368.1"/>
    </source>
</evidence>
<keyword evidence="8" id="KW-0547">Nucleotide-binding</keyword>
<proteinExistence type="predicted"/>
<organism evidence="16 17">
    <name type="scientific">Halobacillus shinanisalinarum</name>
    <dbReference type="NCBI Taxonomy" id="2932258"/>
    <lineage>
        <taxon>Bacteria</taxon>
        <taxon>Bacillati</taxon>
        <taxon>Bacillota</taxon>
        <taxon>Bacilli</taxon>
        <taxon>Bacillales</taxon>
        <taxon>Bacillaceae</taxon>
        <taxon>Halobacillus</taxon>
    </lineage>
</organism>
<keyword evidence="6" id="KW-0808">Transferase</keyword>
<keyword evidence="9 16" id="KW-0418">Kinase</keyword>
<keyword evidence="12" id="KW-0902">Two-component regulatory system</keyword>
<dbReference type="SUPFAM" id="SSF55874">
    <property type="entry name" value="ATPase domain of HSP90 chaperone/DNA topoisomerase II/histidine kinase"/>
    <property type="match status" value="1"/>
</dbReference>
<dbReference type="InterPro" id="IPR036890">
    <property type="entry name" value="HATPase_C_sf"/>
</dbReference>
<dbReference type="EMBL" id="CP095074">
    <property type="protein sequence ID" value="UOQ92368.1"/>
    <property type="molecule type" value="Genomic_DNA"/>
</dbReference>
<evidence type="ECO:0000256" key="6">
    <source>
        <dbReference type="ARBA" id="ARBA00022679"/>
    </source>
</evidence>
<dbReference type="GO" id="GO:0016301">
    <property type="term" value="F:kinase activity"/>
    <property type="evidence" value="ECO:0007669"/>
    <property type="project" value="UniProtKB-KW"/>
</dbReference>
<keyword evidence="17" id="KW-1185">Reference proteome</keyword>
<sequence>MKSLRLSLQTKILVLVLSLVLFIIILLTASFTYLEAKEIEKQKAQLALKISKTISFMPEVIEALQTKGSEGIIQPTAERIREEIGAEFIVVGNKEGIRYSHPVPERIGEKMVGEDNYRALVEEEYYTSRAVGSLGPSLRGKSPIFSENGQVIGIVSVGFLMKDIKEQIFHNVLRVSFKSLIVLLLAVAGSVMLSRNIRKDTMGLEPYQIATLHTEKDAILQSTREGLLSYDEAGRVTMMNQTAKKLLNISGGFRHLKIENLLPSSHLYQIFKTGKPQMDQELLLEDKTLIINRTPIFHKDQVKGVVASFRDKTEIEQMLHTISEVKSYSEDLRAQTHEFTNKLYVLSSLLQLGEYEEAVEMIQNETANVEVKNRILFNQIEDSKVQAILLGKIGKASEKKIGFEIDSNSSLQGLPSHINLTHLIVIIGNLVDNAFEAVANHDQHPQVTFFATDLGNDIIFEIHDNGAGIPEENKALLFNRGFTDKESLEPRGYGLANVKAAVNQLQGMVEFHSEIGTGTVFTVYLPKTIIGGS</sequence>
<evidence type="ECO:0000256" key="9">
    <source>
        <dbReference type="ARBA" id="ARBA00022777"/>
    </source>
</evidence>
<dbReference type="Gene3D" id="3.30.450.20">
    <property type="entry name" value="PAS domain"/>
    <property type="match status" value="2"/>
</dbReference>
<keyword evidence="5" id="KW-0597">Phosphoprotein</keyword>
<dbReference type="SUPFAM" id="SSF55890">
    <property type="entry name" value="Sporulation response regulatory protein Spo0B"/>
    <property type="match status" value="1"/>
</dbReference>
<evidence type="ECO:0000256" key="5">
    <source>
        <dbReference type="ARBA" id="ARBA00022553"/>
    </source>
</evidence>
<dbReference type="InterPro" id="IPR003594">
    <property type="entry name" value="HATPase_dom"/>
</dbReference>
<keyword evidence="11 14" id="KW-1133">Transmembrane helix</keyword>
<dbReference type="Gene3D" id="1.10.287.130">
    <property type="match status" value="1"/>
</dbReference>
<dbReference type="PANTHER" id="PTHR43547:SF3">
    <property type="entry name" value="SENSOR PROTEIN CITS"/>
    <property type="match status" value="1"/>
</dbReference>
<evidence type="ECO:0000256" key="14">
    <source>
        <dbReference type="SAM" id="Phobius"/>
    </source>
</evidence>
<evidence type="ECO:0000256" key="8">
    <source>
        <dbReference type="ARBA" id="ARBA00022741"/>
    </source>
</evidence>
<dbReference type="InterPro" id="IPR033463">
    <property type="entry name" value="sCache_3"/>
</dbReference>
<evidence type="ECO:0000256" key="13">
    <source>
        <dbReference type="ARBA" id="ARBA00023136"/>
    </source>
</evidence>
<reference evidence="16 17" key="1">
    <citation type="submission" date="2022-04" db="EMBL/GenBank/DDBJ databases">
        <title>Halobacillus sp. isolated from saltern.</title>
        <authorList>
            <person name="Won M."/>
            <person name="Lee C.-M."/>
            <person name="Woen H.-Y."/>
            <person name="Kwon S.-W."/>
        </authorList>
    </citation>
    <scope>NUCLEOTIDE SEQUENCE [LARGE SCALE GENOMIC DNA]</scope>
    <source>
        <strain evidence="16 17">SSTM10-2</strain>
    </source>
</reference>
<dbReference type="PANTHER" id="PTHR43547">
    <property type="entry name" value="TWO-COMPONENT HISTIDINE KINASE"/>
    <property type="match status" value="1"/>
</dbReference>
<evidence type="ECO:0000256" key="4">
    <source>
        <dbReference type="ARBA" id="ARBA00022475"/>
    </source>
</evidence>
<keyword evidence="10" id="KW-0067">ATP-binding</keyword>
<dbReference type="InterPro" id="IPR016120">
    <property type="entry name" value="Sig_transdc_His_kin_SpoOB"/>
</dbReference>
<feature type="transmembrane region" description="Helical" evidence="14">
    <location>
        <begin position="12"/>
        <end position="34"/>
    </location>
</feature>
<dbReference type="SUPFAM" id="SSF103190">
    <property type="entry name" value="Sensory domain-like"/>
    <property type="match status" value="1"/>
</dbReference>
<evidence type="ECO:0000256" key="12">
    <source>
        <dbReference type="ARBA" id="ARBA00023012"/>
    </source>
</evidence>
<evidence type="ECO:0000313" key="17">
    <source>
        <dbReference type="Proteomes" id="UP000831880"/>
    </source>
</evidence>
<dbReference type="Pfam" id="PF14689">
    <property type="entry name" value="SPOB_a"/>
    <property type="match status" value="1"/>
</dbReference>